<sequence>MAKNENEAMLETLLCYKAMALDHSKHDEMLKDKTVLQFLAYSLDSDDSEIIEASLKTIELLTHNNKNYSKLKSTFGVVEALKVTCEREGLEDNLKYLAKELCMKLEDGPAYCTRSRTAGKNINSEHSSLAATRKLSTKVYSFHVFGLNEETRKSIELAVIRIRGVISVIIDPGHQRCVVRTVESIAPQQLIDHIAKETKLEARLILRNKLRQEVLVELEKNESAGVDDLIIEDNLPEYLPEEESPVKEKALYSFDRLRTSAASWVRSATSLFQSSFYW</sequence>
<accession>A0AAW1CMM9</accession>
<keyword evidence="2" id="KW-1185">Reference proteome</keyword>
<evidence type="ECO:0000313" key="1">
    <source>
        <dbReference type="EMBL" id="KAK9499325.1"/>
    </source>
</evidence>
<evidence type="ECO:0000313" key="2">
    <source>
        <dbReference type="Proteomes" id="UP001461498"/>
    </source>
</evidence>
<evidence type="ECO:0008006" key="3">
    <source>
        <dbReference type="Google" id="ProtNLM"/>
    </source>
</evidence>
<name>A0AAW1CMM9_9HEMI</name>
<dbReference type="AlphaFoldDB" id="A0AAW1CMM9"/>
<proteinExistence type="predicted"/>
<comment type="caution">
    <text evidence="1">The sequence shown here is derived from an EMBL/GenBank/DDBJ whole genome shotgun (WGS) entry which is preliminary data.</text>
</comment>
<dbReference type="EMBL" id="JAPXFL010000011">
    <property type="protein sequence ID" value="KAK9499325.1"/>
    <property type="molecule type" value="Genomic_DNA"/>
</dbReference>
<dbReference type="PANTHER" id="PTHR28592:SF1">
    <property type="entry name" value="ARMADILLO REPEAT-CONTAINING PROTEIN 1"/>
    <property type="match status" value="1"/>
</dbReference>
<gene>
    <name evidence="1" type="ORF">O3M35_002378</name>
</gene>
<protein>
    <recommendedName>
        <fullName evidence="3">Armadillo repeat-containing protein 1</fullName>
    </recommendedName>
</protein>
<dbReference type="PANTHER" id="PTHR28592">
    <property type="entry name" value="ARMADILLO REPEAT-CONTAINING PROTEIN 1"/>
    <property type="match status" value="1"/>
</dbReference>
<reference evidence="1 2" key="1">
    <citation type="submission" date="2022-12" db="EMBL/GenBank/DDBJ databases">
        <title>Chromosome-level genome assembly of true bugs.</title>
        <authorList>
            <person name="Ma L."/>
            <person name="Li H."/>
        </authorList>
    </citation>
    <scope>NUCLEOTIDE SEQUENCE [LARGE SCALE GENOMIC DNA]</scope>
    <source>
        <strain evidence="1">Lab_2022b</strain>
    </source>
</reference>
<organism evidence="1 2">
    <name type="scientific">Rhynocoris fuscipes</name>
    <dbReference type="NCBI Taxonomy" id="488301"/>
    <lineage>
        <taxon>Eukaryota</taxon>
        <taxon>Metazoa</taxon>
        <taxon>Ecdysozoa</taxon>
        <taxon>Arthropoda</taxon>
        <taxon>Hexapoda</taxon>
        <taxon>Insecta</taxon>
        <taxon>Pterygota</taxon>
        <taxon>Neoptera</taxon>
        <taxon>Paraneoptera</taxon>
        <taxon>Hemiptera</taxon>
        <taxon>Heteroptera</taxon>
        <taxon>Panheteroptera</taxon>
        <taxon>Cimicomorpha</taxon>
        <taxon>Reduviidae</taxon>
        <taxon>Harpactorinae</taxon>
        <taxon>Harpactorini</taxon>
        <taxon>Rhynocoris</taxon>
    </lineage>
</organism>
<dbReference type="Proteomes" id="UP001461498">
    <property type="component" value="Unassembled WGS sequence"/>
</dbReference>